<accession>A0A9W7G2J5</accession>
<feature type="domain" description="NIPSNAP" evidence="2">
    <location>
        <begin position="152"/>
        <end position="254"/>
    </location>
</feature>
<dbReference type="InterPro" id="IPR051557">
    <property type="entry name" value="NipSnap_domain"/>
</dbReference>
<dbReference type="Pfam" id="PF07978">
    <property type="entry name" value="NIPSNAP"/>
    <property type="match status" value="2"/>
</dbReference>
<dbReference type="PANTHER" id="PTHR21017:SF17">
    <property type="entry name" value="PROTEIN NIPSNAP"/>
    <property type="match status" value="1"/>
</dbReference>
<dbReference type="PANTHER" id="PTHR21017">
    <property type="entry name" value="NIPSNAP-RELATED"/>
    <property type="match status" value="1"/>
</dbReference>
<comment type="caution">
    <text evidence="3">The sequence shown here is derived from an EMBL/GenBank/DDBJ whole genome shotgun (WGS) entry which is preliminary data.</text>
</comment>
<sequence>MLRIVKAAAKAKGFKSLSVVQKRNSSTSGIFELRQYHLKPECVGSYMAEATASSDLRKSLVPLRLFSLPEVGGELNVASHLYYYEGGMKDRAAKRKISGANEEWVSFVNSSRSGVRWQESRIYAEAPQFVLDAGGAKGGKWEGEGVSEPGVYEYRKYQLPLGYVTVPNFLEIYAEGVQEKVQHQDPATSLCTVMYTEVGKLNEVIEIWRHSCVGGMESSRFMAREAPKWREAIGKMAEIAIKFENEIVNPVSFSNWK</sequence>
<dbReference type="EMBL" id="BRYA01000680">
    <property type="protein sequence ID" value="GMI29417.1"/>
    <property type="molecule type" value="Genomic_DNA"/>
</dbReference>
<gene>
    <name evidence="3" type="ORF">TrCOL_g9921</name>
</gene>
<dbReference type="Proteomes" id="UP001165065">
    <property type="component" value="Unassembled WGS sequence"/>
</dbReference>
<evidence type="ECO:0000259" key="2">
    <source>
        <dbReference type="Pfam" id="PF07978"/>
    </source>
</evidence>
<organism evidence="3 4">
    <name type="scientific">Triparma columacea</name>
    <dbReference type="NCBI Taxonomy" id="722753"/>
    <lineage>
        <taxon>Eukaryota</taxon>
        <taxon>Sar</taxon>
        <taxon>Stramenopiles</taxon>
        <taxon>Ochrophyta</taxon>
        <taxon>Bolidophyceae</taxon>
        <taxon>Parmales</taxon>
        <taxon>Triparmaceae</taxon>
        <taxon>Triparma</taxon>
    </lineage>
</organism>
<keyword evidence="4" id="KW-1185">Reference proteome</keyword>
<reference evidence="4" key="1">
    <citation type="journal article" date="2023" name="Commun. Biol.">
        <title>Genome analysis of Parmales, the sister group of diatoms, reveals the evolutionary specialization of diatoms from phago-mixotrophs to photoautotrophs.</title>
        <authorList>
            <person name="Ban H."/>
            <person name="Sato S."/>
            <person name="Yoshikawa S."/>
            <person name="Yamada K."/>
            <person name="Nakamura Y."/>
            <person name="Ichinomiya M."/>
            <person name="Sato N."/>
            <person name="Blanc-Mathieu R."/>
            <person name="Endo H."/>
            <person name="Kuwata A."/>
            <person name="Ogata H."/>
        </authorList>
    </citation>
    <scope>NUCLEOTIDE SEQUENCE [LARGE SCALE GENOMIC DNA]</scope>
</reference>
<name>A0A9W7G2J5_9STRA</name>
<dbReference type="GO" id="GO:0005739">
    <property type="term" value="C:mitochondrion"/>
    <property type="evidence" value="ECO:0007669"/>
    <property type="project" value="TreeGrafter"/>
</dbReference>
<dbReference type="SUPFAM" id="SSF54909">
    <property type="entry name" value="Dimeric alpha+beta barrel"/>
    <property type="match status" value="2"/>
</dbReference>
<dbReference type="AlphaFoldDB" id="A0A9W7G2J5"/>
<proteinExistence type="inferred from homology"/>
<comment type="similarity">
    <text evidence="1">Belongs to the NipSnap family.</text>
</comment>
<protein>
    <recommendedName>
        <fullName evidence="2">NIPSNAP domain-containing protein</fullName>
    </recommendedName>
</protein>
<dbReference type="InterPro" id="IPR011008">
    <property type="entry name" value="Dimeric_a/b-barrel"/>
</dbReference>
<dbReference type="InterPro" id="IPR012577">
    <property type="entry name" value="NIPSNAP"/>
</dbReference>
<dbReference type="OrthoDB" id="10262843at2759"/>
<dbReference type="Gene3D" id="3.30.70.100">
    <property type="match status" value="2"/>
</dbReference>
<evidence type="ECO:0000256" key="1">
    <source>
        <dbReference type="ARBA" id="ARBA00005291"/>
    </source>
</evidence>
<evidence type="ECO:0000313" key="4">
    <source>
        <dbReference type="Proteomes" id="UP001165065"/>
    </source>
</evidence>
<evidence type="ECO:0000313" key="3">
    <source>
        <dbReference type="EMBL" id="GMI29417.1"/>
    </source>
</evidence>
<dbReference type="GO" id="GO:0000423">
    <property type="term" value="P:mitophagy"/>
    <property type="evidence" value="ECO:0007669"/>
    <property type="project" value="UniProtKB-ARBA"/>
</dbReference>
<feature type="domain" description="NIPSNAP" evidence="2">
    <location>
        <begin position="31"/>
        <end position="126"/>
    </location>
</feature>